<name>A0A166SZ84_9AGAM</name>
<accession>A0A166SZ84</accession>
<dbReference type="STRING" id="436010.A0A166SZ84"/>
<proteinExistence type="predicted"/>
<evidence type="ECO:0000313" key="1">
    <source>
        <dbReference type="EMBL" id="KZP30005.1"/>
    </source>
</evidence>
<sequence>MSNDEQAEYTEEGATRLLEHREIKKFSKQTIPTDTFQDLCMSIEIIEKEITALHARTGIKVAMFAVHGKIGVAHNYNQLLLWLKSELVTLITQKLNKCIRYQVHMFYKGFNEHITSKYGVVCHTYGLSPSSRA</sequence>
<protein>
    <submittedName>
        <fullName evidence="1">Uncharacterized protein</fullName>
    </submittedName>
</protein>
<keyword evidence="2" id="KW-1185">Reference proteome</keyword>
<dbReference type="Proteomes" id="UP000076532">
    <property type="component" value="Unassembled WGS sequence"/>
</dbReference>
<dbReference type="EMBL" id="KV417496">
    <property type="protein sequence ID" value="KZP30005.1"/>
    <property type="molecule type" value="Genomic_DNA"/>
</dbReference>
<dbReference type="OrthoDB" id="3033638at2759"/>
<gene>
    <name evidence="1" type="ORF">FIBSPDRAFT_946504</name>
</gene>
<reference evidence="1 2" key="1">
    <citation type="journal article" date="2016" name="Mol. Biol. Evol.">
        <title>Comparative Genomics of Early-Diverging Mushroom-Forming Fungi Provides Insights into the Origins of Lignocellulose Decay Capabilities.</title>
        <authorList>
            <person name="Nagy L.G."/>
            <person name="Riley R."/>
            <person name="Tritt A."/>
            <person name="Adam C."/>
            <person name="Daum C."/>
            <person name="Floudas D."/>
            <person name="Sun H."/>
            <person name="Yadav J.S."/>
            <person name="Pangilinan J."/>
            <person name="Larsson K.H."/>
            <person name="Matsuura K."/>
            <person name="Barry K."/>
            <person name="Labutti K."/>
            <person name="Kuo R."/>
            <person name="Ohm R.A."/>
            <person name="Bhattacharya S.S."/>
            <person name="Shirouzu T."/>
            <person name="Yoshinaga Y."/>
            <person name="Martin F.M."/>
            <person name="Grigoriev I.V."/>
            <person name="Hibbett D.S."/>
        </authorList>
    </citation>
    <scope>NUCLEOTIDE SEQUENCE [LARGE SCALE GENOMIC DNA]</scope>
    <source>
        <strain evidence="1 2">CBS 109695</strain>
    </source>
</reference>
<evidence type="ECO:0000313" key="2">
    <source>
        <dbReference type="Proteomes" id="UP000076532"/>
    </source>
</evidence>
<dbReference type="AlphaFoldDB" id="A0A166SZ84"/>
<organism evidence="1 2">
    <name type="scientific">Athelia psychrophila</name>
    <dbReference type="NCBI Taxonomy" id="1759441"/>
    <lineage>
        <taxon>Eukaryota</taxon>
        <taxon>Fungi</taxon>
        <taxon>Dikarya</taxon>
        <taxon>Basidiomycota</taxon>
        <taxon>Agaricomycotina</taxon>
        <taxon>Agaricomycetes</taxon>
        <taxon>Agaricomycetidae</taxon>
        <taxon>Atheliales</taxon>
        <taxon>Atheliaceae</taxon>
        <taxon>Athelia</taxon>
    </lineage>
</organism>